<comment type="caution">
    <text evidence="1">The sequence shown here is derived from an EMBL/GenBank/DDBJ whole genome shotgun (WGS) entry which is preliminary data.</text>
</comment>
<evidence type="ECO:0000313" key="2">
    <source>
        <dbReference type="Proteomes" id="UP000004324"/>
    </source>
</evidence>
<sequence length="57" mass="6672">MRIFETAARGLRHMHDAEELRCLENVSEGYYQAEQANDQLKKRLLEILPKEGIEIVD</sequence>
<keyword evidence="2" id="KW-1185">Reference proteome</keyword>
<dbReference type="EMBL" id="AKVJ01000067">
    <property type="protein sequence ID" value="EIW16142.1"/>
    <property type="molecule type" value="Genomic_DNA"/>
</dbReference>
<proteinExistence type="predicted"/>
<accession>I9AT58</accession>
<protein>
    <submittedName>
        <fullName evidence="1">Uncharacterized protein</fullName>
    </submittedName>
</protein>
<reference evidence="1 2" key="1">
    <citation type="journal article" date="2012" name="J. Bacteriol.">
        <title>Draft Genome Sequences for Two Metal-Reducing Pelosinus fermentans Strains Isolated from a Cr(VI)-Contaminated Site and for Type Strain R7.</title>
        <authorList>
            <person name="Brown S.D."/>
            <person name="Podar M."/>
            <person name="Klingeman D.M."/>
            <person name="Johnson C.M."/>
            <person name="Yang Z.K."/>
            <person name="Utturkar S.M."/>
            <person name="Land M.L."/>
            <person name="Mosher J.J."/>
            <person name="Hurt R.A.Jr."/>
            <person name="Phelps T.J."/>
            <person name="Palumbo A.V."/>
            <person name="Arkin A.P."/>
            <person name="Hazen T.C."/>
            <person name="Elias D.A."/>
        </authorList>
    </citation>
    <scope>NUCLEOTIDE SEQUENCE [LARGE SCALE GENOMIC DNA]</scope>
    <source>
        <strain evidence="1 2">B4</strain>
    </source>
</reference>
<feature type="non-terminal residue" evidence="1">
    <location>
        <position position="57"/>
    </location>
</feature>
<evidence type="ECO:0000313" key="1">
    <source>
        <dbReference type="EMBL" id="EIW16142.1"/>
    </source>
</evidence>
<dbReference type="AlphaFoldDB" id="I9AT58"/>
<organism evidence="1 2">
    <name type="scientific">Pelosinus fermentans B4</name>
    <dbReference type="NCBI Taxonomy" id="1149862"/>
    <lineage>
        <taxon>Bacteria</taxon>
        <taxon>Bacillati</taxon>
        <taxon>Bacillota</taxon>
        <taxon>Negativicutes</taxon>
        <taxon>Selenomonadales</taxon>
        <taxon>Sporomusaceae</taxon>
        <taxon>Pelosinus</taxon>
    </lineage>
</organism>
<gene>
    <name evidence="1" type="ORF">FB4_4687</name>
</gene>
<dbReference type="Proteomes" id="UP000004324">
    <property type="component" value="Unassembled WGS sequence"/>
</dbReference>
<name>I9AT58_9FIRM</name>